<dbReference type="AlphaFoldDB" id="A0A8B2NLG3"/>
<name>A0A8B2NLG3_9HYPH</name>
<keyword evidence="2" id="KW-0184">Conjugation</keyword>
<accession>A0A8B2NLG3</accession>
<sequence length="423" mass="47735">MAIYHLRAKAVSRHIKNPKPGGAVRRSAVAAAAYRSGERLFDSLQGKWFSRAPEDGHDIEHTAILAPEGAPDWATDRHQLWNLVERREVNQTDGKLKKAAQLYREVEITLPRELSREERVALVEDWVQKAFVADGMIADIAIHNRTASDGQEQPHAHIMLTLRRLEDRPDKIAKGLLFGNKERDWNTPDGLYRQLAQAKRTAGLLKNDLRRFGDDGTLAEAERGARFWLEQLRQAEGSDPKDIASMEKKVALLGRLLKQSGPEGTIAAAQAQAQAALKELQKEMPICRWRESWAEAANTALEKAGSAVRIDHRTLAAQREEALAAGDLVRAAALDREPQKPMGLMGRIHYAYRQVRENVHSWAAVEMRGKMERAFAGVGKRDPVRLREALLRIQDWTEEVIDRFNRTQSPDDLVPEVRRGPRP</sequence>
<evidence type="ECO:0000313" key="4">
    <source>
        <dbReference type="EMBL" id="RAH96046.1"/>
    </source>
</evidence>
<dbReference type="Gene3D" id="3.30.930.30">
    <property type="match status" value="1"/>
</dbReference>
<evidence type="ECO:0000313" key="5">
    <source>
        <dbReference type="Proteomes" id="UP000249590"/>
    </source>
</evidence>
<comment type="similarity">
    <text evidence="1">Belongs to the MobA/MobL family.</text>
</comment>
<reference evidence="4 5" key="1">
    <citation type="submission" date="2018-05" db="EMBL/GenBank/DDBJ databases">
        <title>Acuticoccus sediminis sp. nov., isolated from deep-sea sediment of Indian Ocean.</title>
        <authorList>
            <person name="Liu X."/>
            <person name="Lai Q."/>
            <person name="Du Y."/>
            <person name="Sun F."/>
            <person name="Zhang X."/>
            <person name="Wang S."/>
            <person name="Shao Z."/>
        </authorList>
    </citation>
    <scope>NUCLEOTIDE SEQUENCE [LARGE SCALE GENOMIC DNA]</scope>
    <source>
        <strain evidence="4 5">PTG4-2</strain>
    </source>
</reference>
<protein>
    <recommendedName>
        <fullName evidence="3">MobA/MobL protein domain-containing protein</fullName>
    </recommendedName>
</protein>
<dbReference type="InterPro" id="IPR005053">
    <property type="entry name" value="MobA_MobL"/>
</dbReference>
<feature type="domain" description="MobA/MobL protein" evidence="3">
    <location>
        <begin position="26"/>
        <end position="169"/>
    </location>
</feature>
<proteinExistence type="inferred from homology"/>
<keyword evidence="5" id="KW-1185">Reference proteome</keyword>
<dbReference type="Proteomes" id="UP000249590">
    <property type="component" value="Unassembled WGS sequence"/>
</dbReference>
<dbReference type="EMBL" id="QHHQ01000017">
    <property type="protein sequence ID" value="RAH96046.1"/>
    <property type="molecule type" value="Genomic_DNA"/>
</dbReference>
<feature type="domain" description="MobA/MobL protein" evidence="3">
    <location>
        <begin position="270"/>
        <end position="321"/>
    </location>
</feature>
<evidence type="ECO:0000256" key="2">
    <source>
        <dbReference type="ARBA" id="ARBA00022971"/>
    </source>
</evidence>
<dbReference type="Pfam" id="PF03389">
    <property type="entry name" value="MobA_MobL"/>
    <property type="match status" value="2"/>
</dbReference>
<gene>
    <name evidence="4" type="ORF">DLJ53_33400</name>
</gene>
<comment type="caution">
    <text evidence="4">The sequence shown here is derived from an EMBL/GenBank/DDBJ whole genome shotgun (WGS) entry which is preliminary data.</text>
</comment>
<organism evidence="4 5">
    <name type="scientific">Acuticoccus sediminis</name>
    <dbReference type="NCBI Taxonomy" id="2184697"/>
    <lineage>
        <taxon>Bacteria</taxon>
        <taxon>Pseudomonadati</taxon>
        <taxon>Pseudomonadota</taxon>
        <taxon>Alphaproteobacteria</taxon>
        <taxon>Hyphomicrobiales</taxon>
        <taxon>Amorphaceae</taxon>
        <taxon>Acuticoccus</taxon>
    </lineage>
</organism>
<evidence type="ECO:0000256" key="1">
    <source>
        <dbReference type="ARBA" id="ARBA00010873"/>
    </source>
</evidence>
<evidence type="ECO:0000259" key="3">
    <source>
        <dbReference type="Pfam" id="PF03389"/>
    </source>
</evidence>